<dbReference type="PATRIC" id="fig|1088721.3.peg.2341"/>
<evidence type="ECO:0000256" key="1">
    <source>
        <dbReference type="SAM" id="MobiDB-lite"/>
    </source>
</evidence>
<name>G6EDF5_9SPHN</name>
<dbReference type="AlphaFoldDB" id="G6EDF5"/>
<organism evidence="2 3">
    <name type="scientific">Novosphingobium pentaromativorans US6-1</name>
    <dbReference type="NCBI Taxonomy" id="1088721"/>
    <lineage>
        <taxon>Bacteria</taxon>
        <taxon>Pseudomonadati</taxon>
        <taxon>Pseudomonadota</taxon>
        <taxon>Alphaproteobacteria</taxon>
        <taxon>Sphingomonadales</taxon>
        <taxon>Sphingomonadaceae</taxon>
        <taxon>Novosphingobium</taxon>
    </lineage>
</organism>
<evidence type="ECO:0000313" key="2">
    <source>
        <dbReference type="EMBL" id="EHJ60667.1"/>
    </source>
</evidence>
<accession>G6EDF5</accession>
<gene>
    <name evidence="2" type="ORF">NSU_2364</name>
</gene>
<feature type="region of interest" description="Disordered" evidence="1">
    <location>
        <begin position="1"/>
        <end position="20"/>
    </location>
</feature>
<protein>
    <submittedName>
        <fullName evidence="2">Uncharacterized protein</fullName>
    </submittedName>
</protein>
<dbReference type="STRING" id="1088721.JI59_08260"/>
<reference evidence="2 3" key="1">
    <citation type="journal article" date="2012" name="J. Bacteriol.">
        <title>Genome sequence of benzo(a)pyrene-degrading bacterium Novosphingobium pentaromativorans US6-1.</title>
        <authorList>
            <person name="Luo Y.R."/>
            <person name="Kang S.G."/>
            <person name="Kim S.J."/>
            <person name="Kim M.R."/>
            <person name="Li N."/>
            <person name="Lee J.H."/>
            <person name="Kwon K.K."/>
        </authorList>
    </citation>
    <scope>NUCLEOTIDE SEQUENCE [LARGE SCALE GENOMIC DNA]</scope>
    <source>
        <strain evidence="2 3">US6-1</strain>
    </source>
</reference>
<dbReference type="Proteomes" id="UP000004030">
    <property type="component" value="Unassembled WGS sequence"/>
</dbReference>
<keyword evidence="3" id="KW-1185">Reference proteome</keyword>
<comment type="caution">
    <text evidence="2">The sequence shown here is derived from an EMBL/GenBank/DDBJ whole genome shotgun (WGS) entry which is preliminary data.</text>
</comment>
<evidence type="ECO:0000313" key="3">
    <source>
        <dbReference type="Proteomes" id="UP000004030"/>
    </source>
</evidence>
<dbReference type="eggNOG" id="ENOG5030VH5">
    <property type="taxonomic scope" value="Bacteria"/>
</dbReference>
<sequence>MKKDTMMPSTTPVEAPARLYSETPYDERGNFHYQGDLYRASEDHSTLCRRIETHLANHFPEIRFALRSERFTGGRKITAEVLDAPRDLSTRDAQETFITTVRDQIERFGFCRTNPLQDYWNCSFYAEVAIRQAYWAALAARRGKANPVDNLVSLASFRKRLKPGDTLTLLHAPFTHRALGAARKIIEVRSRDFVFEGRSYCDFPRAANFACDGRLVRIAIGNEHDPDAHLLYEWQPLIAGPNGAGSTAM</sequence>
<proteinExistence type="predicted"/>
<dbReference type="EMBL" id="AGFM01000034">
    <property type="protein sequence ID" value="EHJ60667.1"/>
    <property type="molecule type" value="Genomic_DNA"/>
</dbReference>